<proteinExistence type="predicted"/>
<reference evidence="3 6" key="2">
    <citation type="submission" date="2018-03" db="EMBL/GenBank/DDBJ databases">
        <title>The uncultured portion of the human microbiome is neutrally assembled.</title>
        <authorList>
            <person name="Jeraldo P."/>
            <person name="Boardman L."/>
            <person name="White B.A."/>
            <person name="Nelson H."/>
            <person name="Goldenfeld N."/>
            <person name="Chia N."/>
        </authorList>
    </citation>
    <scope>NUCLEOTIDE SEQUENCE [LARGE SCALE GENOMIC DNA]</scope>
    <source>
        <strain evidence="3">CIM:MAG 903</strain>
    </source>
</reference>
<sequence length="384" mass="41748">MKKKILIFSFIFIVLIGVRAGASTEGTIDSDTQNKISNLYNYITNLKLEEELFNDMTPKEFVEYIVKNGEAPYTMKDYVSIITKYFFKELSATMKIMISIIIVGLLCGLLKNLQGAFSSEKLCDIAYFACYGVLIVLLSKGFLMAIGIAKDAIGNITNLMAALIPVLFSLIIGVGGVSQVATLDPLVLVVVNIVPRIYVTFIIPLILMGFVLSFVNNISKDYKISKLTKLCKQAVLWAQGIIMTIFIGIVTVRGITSSTLDAVTAKTAKFAVDNFIPVVGKALSDAVATVAGYSLILKNAISTLGLILIIFIILVPIIKLFLTSIIYKLTASLLEPVSENRITDCITSAGDSLILIMSCLICISVMFFIMISIMASAGQFLLGT</sequence>
<dbReference type="eggNOG" id="ENOG502Z7PW">
    <property type="taxonomic scope" value="Bacteria"/>
</dbReference>
<feature type="transmembrane region" description="Helical" evidence="1">
    <location>
        <begin position="197"/>
        <end position="215"/>
    </location>
</feature>
<dbReference type="Proteomes" id="UP000182135">
    <property type="component" value="Unassembled WGS sequence"/>
</dbReference>
<dbReference type="NCBIfam" id="TIGR02829">
    <property type="entry name" value="spore_III_AE"/>
    <property type="match status" value="1"/>
</dbReference>
<dbReference type="EMBL" id="FOOE01000001">
    <property type="protein sequence ID" value="SFF49989.1"/>
    <property type="molecule type" value="Genomic_DNA"/>
</dbReference>
<dbReference type="RefSeq" id="WP_027638362.1">
    <property type="nucleotide sequence ID" value="NZ_BAAACD010000029.1"/>
</dbReference>
<feature type="transmembrane region" description="Helical" evidence="1">
    <location>
        <begin position="156"/>
        <end position="177"/>
    </location>
</feature>
<evidence type="ECO:0000313" key="4">
    <source>
        <dbReference type="EMBL" id="SFF49989.1"/>
    </source>
</evidence>
<feature type="chain" id="PRO_5038217005" evidence="2">
    <location>
        <begin position="21"/>
        <end position="384"/>
    </location>
</feature>
<feature type="transmembrane region" description="Helical" evidence="1">
    <location>
        <begin position="304"/>
        <end position="327"/>
    </location>
</feature>
<dbReference type="STRING" id="1529.SAMN04487885_101152"/>
<feature type="signal peptide" evidence="2">
    <location>
        <begin position="1"/>
        <end position="20"/>
    </location>
</feature>
<feature type="transmembrane region" description="Helical" evidence="1">
    <location>
        <begin position="353"/>
        <end position="382"/>
    </location>
</feature>
<evidence type="ECO:0000313" key="6">
    <source>
        <dbReference type="Proteomes" id="UP000246114"/>
    </source>
</evidence>
<dbReference type="EMBL" id="QAMZ01000045">
    <property type="protein sequence ID" value="PWL52719.1"/>
    <property type="molecule type" value="Genomic_DNA"/>
</dbReference>
<dbReference type="OrthoDB" id="1706761at2"/>
<gene>
    <name evidence="3" type="primary">spoIIIAE</name>
    <name evidence="3" type="ORF">DBY38_09455</name>
    <name evidence="4" type="ORF">SAMN04487885_101152</name>
</gene>
<evidence type="ECO:0000256" key="1">
    <source>
        <dbReference type="SAM" id="Phobius"/>
    </source>
</evidence>
<keyword evidence="1" id="KW-0472">Membrane</keyword>
<feature type="transmembrane region" description="Helical" evidence="1">
    <location>
        <begin position="125"/>
        <end position="149"/>
    </location>
</feature>
<accession>A0A1I2J6I8</accession>
<dbReference type="AlphaFoldDB" id="A0A1I2J6I8"/>
<reference evidence="4 5" key="1">
    <citation type="submission" date="2016-10" db="EMBL/GenBank/DDBJ databases">
        <authorList>
            <person name="de Groot N.N."/>
        </authorList>
    </citation>
    <scope>NUCLEOTIDE SEQUENCE [LARGE SCALE GENOMIC DNA]</scope>
    <source>
        <strain evidence="4 5">NLAE-zl-G419</strain>
    </source>
</reference>
<keyword evidence="1" id="KW-0812">Transmembrane</keyword>
<keyword evidence="2" id="KW-0732">Signal</keyword>
<organism evidence="4 5">
    <name type="scientific">Clostridium cadaveris</name>
    <dbReference type="NCBI Taxonomy" id="1529"/>
    <lineage>
        <taxon>Bacteria</taxon>
        <taxon>Bacillati</taxon>
        <taxon>Bacillota</taxon>
        <taxon>Clostridia</taxon>
        <taxon>Eubacteriales</taxon>
        <taxon>Clostridiaceae</taxon>
        <taxon>Clostridium</taxon>
    </lineage>
</organism>
<dbReference type="Proteomes" id="UP000246114">
    <property type="component" value="Unassembled WGS sequence"/>
</dbReference>
<evidence type="ECO:0000313" key="3">
    <source>
        <dbReference type="EMBL" id="PWL52719.1"/>
    </source>
</evidence>
<dbReference type="Pfam" id="PF09546">
    <property type="entry name" value="Spore_III_AE"/>
    <property type="match status" value="1"/>
</dbReference>
<keyword evidence="1" id="KW-1133">Transmembrane helix</keyword>
<feature type="transmembrane region" description="Helical" evidence="1">
    <location>
        <begin position="275"/>
        <end position="297"/>
    </location>
</feature>
<dbReference type="InterPro" id="IPR014194">
    <property type="entry name" value="Spore_III_AE"/>
</dbReference>
<name>A0A1I2J6I8_9CLOT</name>
<evidence type="ECO:0000256" key="2">
    <source>
        <dbReference type="SAM" id="SignalP"/>
    </source>
</evidence>
<dbReference type="GeneID" id="90544779"/>
<protein>
    <submittedName>
        <fullName evidence="4">Stage III sporulation protein AE</fullName>
    </submittedName>
</protein>
<feature type="transmembrane region" description="Helical" evidence="1">
    <location>
        <begin position="235"/>
        <end position="255"/>
    </location>
</feature>
<evidence type="ECO:0000313" key="5">
    <source>
        <dbReference type="Proteomes" id="UP000182135"/>
    </source>
</evidence>
<keyword evidence="5" id="KW-1185">Reference proteome</keyword>